<feature type="domain" description="Peptide methionine sulphoxide reductase MsrA" evidence="3">
    <location>
        <begin position="5"/>
        <end position="156"/>
    </location>
</feature>
<dbReference type="HAMAP" id="MF_01401">
    <property type="entry name" value="MsrA"/>
    <property type="match status" value="1"/>
</dbReference>
<proteinExistence type="inferred from homology"/>
<dbReference type="NCBIfam" id="TIGR00401">
    <property type="entry name" value="msrA"/>
    <property type="match status" value="1"/>
</dbReference>
<sequence length="176" mass="19821">MIKNIILAGGCFWCTEAIFRRIKGVKSVFPGYIGGHTPNPTYKDICAGNTGHAEAISIDYDSKIVSLENILSIFFSTHDPTTLNKQGNDIGTQYRSSIFNNDQNEIKIILNFISDLEESNEFENKIVTTVEKKSTFYVAENYHHNYFSLNKNVPYCSVVIAPKVKTLMHSKSSLLK</sequence>
<evidence type="ECO:0000259" key="3">
    <source>
        <dbReference type="Pfam" id="PF01625"/>
    </source>
</evidence>
<dbReference type="AlphaFoldDB" id="A0A381QA48"/>
<organism evidence="4">
    <name type="scientific">marine metagenome</name>
    <dbReference type="NCBI Taxonomy" id="408172"/>
    <lineage>
        <taxon>unclassified sequences</taxon>
        <taxon>metagenomes</taxon>
        <taxon>ecological metagenomes</taxon>
    </lineage>
</organism>
<dbReference type="InterPro" id="IPR002569">
    <property type="entry name" value="Met_Sox_Rdtase_MsrA_dom"/>
</dbReference>
<reference evidence="4" key="1">
    <citation type="submission" date="2018-05" db="EMBL/GenBank/DDBJ databases">
        <authorList>
            <person name="Lanie J.A."/>
            <person name="Ng W.-L."/>
            <person name="Kazmierczak K.M."/>
            <person name="Andrzejewski T.M."/>
            <person name="Davidsen T.M."/>
            <person name="Wayne K.J."/>
            <person name="Tettelin H."/>
            <person name="Glass J.I."/>
            <person name="Rusch D."/>
            <person name="Podicherti R."/>
            <person name="Tsui H.-C.T."/>
            <person name="Winkler M.E."/>
        </authorList>
    </citation>
    <scope>NUCLEOTIDE SEQUENCE</scope>
</reference>
<dbReference type="Gene3D" id="3.30.1060.10">
    <property type="entry name" value="Peptide methionine sulphoxide reductase MsrA"/>
    <property type="match status" value="1"/>
</dbReference>
<gene>
    <name evidence="4" type="ORF">METZ01_LOCUS29056</name>
</gene>
<dbReference type="PANTHER" id="PTHR43774:SF1">
    <property type="entry name" value="PEPTIDE METHIONINE SULFOXIDE REDUCTASE MSRA 2"/>
    <property type="match status" value="1"/>
</dbReference>
<dbReference type="InterPro" id="IPR036509">
    <property type="entry name" value="Met_Sox_Rdtase_MsrA_sf"/>
</dbReference>
<evidence type="ECO:0000313" key="4">
    <source>
        <dbReference type="EMBL" id="SUZ76202.1"/>
    </source>
</evidence>
<dbReference type="Pfam" id="PF01625">
    <property type="entry name" value="PMSR"/>
    <property type="match status" value="1"/>
</dbReference>
<protein>
    <recommendedName>
        <fullName evidence="1">peptide-methionine (S)-S-oxide reductase</fullName>
        <ecNumber evidence="1">1.8.4.11</ecNumber>
    </recommendedName>
</protein>
<dbReference type="PANTHER" id="PTHR43774">
    <property type="entry name" value="PEPTIDE METHIONINE SULFOXIDE REDUCTASE"/>
    <property type="match status" value="1"/>
</dbReference>
<name>A0A381QA48_9ZZZZ</name>
<evidence type="ECO:0000256" key="2">
    <source>
        <dbReference type="ARBA" id="ARBA00023002"/>
    </source>
</evidence>
<keyword evidence="2" id="KW-0560">Oxidoreductase</keyword>
<dbReference type="EC" id="1.8.4.11" evidence="1"/>
<dbReference type="SUPFAM" id="SSF55068">
    <property type="entry name" value="Peptide methionine sulfoxide reductase"/>
    <property type="match status" value="1"/>
</dbReference>
<dbReference type="EMBL" id="UINC01001269">
    <property type="protein sequence ID" value="SUZ76202.1"/>
    <property type="molecule type" value="Genomic_DNA"/>
</dbReference>
<evidence type="ECO:0000256" key="1">
    <source>
        <dbReference type="ARBA" id="ARBA00012502"/>
    </source>
</evidence>
<accession>A0A381QA48</accession>
<dbReference type="GO" id="GO:0008113">
    <property type="term" value="F:peptide-methionine (S)-S-oxide reductase activity"/>
    <property type="evidence" value="ECO:0007669"/>
    <property type="project" value="UniProtKB-EC"/>
</dbReference>